<feature type="compositionally biased region" description="Gly residues" evidence="1">
    <location>
        <begin position="404"/>
        <end position="424"/>
    </location>
</feature>
<organism evidence="2 3">
    <name type="scientific">Triparma columacea</name>
    <dbReference type="NCBI Taxonomy" id="722753"/>
    <lineage>
        <taxon>Eukaryota</taxon>
        <taxon>Sar</taxon>
        <taxon>Stramenopiles</taxon>
        <taxon>Ochrophyta</taxon>
        <taxon>Bolidophyceae</taxon>
        <taxon>Parmales</taxon>
        <taxon>Triparmaceae</taxon>
        <taxon>Triparma</taxon>
    </lineage>
</organism>
<dbReference type="EMBL" id="BRYA01000220">
    <property type="protein sequence ID" value="GMI44583.1"/>
    <property type="molecule type" value="Genomic_DNA"/>
</dbReference>
<evidence type="ECO:0000313" key="2">
    <source>
        <dbReference type="EMBL" id="GMI44583.1"/>
    </source>
</evidence>
<accession>A0A9W7GI93</accession>
<proteinExistence type="predicted"/>
<reference evidence="3" key="1">
    <citation type="journal article" date="2023" name="Commun. Biol.">
        <title>Genome analysis of Parmales, the sister group of diatoms, reveals the evolutionary specialization of diatoms from phago-mixotrophs to photoautotrophs.</title>
        <authorList>
            <person name="Ban H."/>
            <person name="Sato S."/>
            <person name="Yoshikawa S."/>
            <person name="Yamada K."/>
            <person name="Nakamura Y."/>
            <person name="Ichinomiya M."/>
            <person name="Sato N."/>
            <person name="Blanc-Mathieu R."/>
            <person name="Endo H."/>
            <person name="Kuwata A."/>
            <person name="Ogata H."/>
        </authorList>
    </citation>
    <scope>NUCLEOTIDE SEQUENCE [LARGE SCALE GENOMIC DNA]</scope>
</reference>
<gene>
    <name evidence="2" type="ORF">TrCOL_g2368</name>
</gene>
<sequence length="468" mass="51139">MGSVEAELWNIFTYYTLHGNALDPEHLALTQMVQLARDTQMLDGTLIKTPLRKPDIELVFISEVKRRTLKQSKAVIDAASGLSNSVDKLTYHEFLTCLLKLSKRLYPKSAEKSLEIAFQQLLMENVLPLASRRSPKSVDLILSDPQVRQLYHYFGPSLRHIFEFYAGEGSHSAKSKAASKGFMAEAGTFDDLKEESKARFRQARRAGGGTSPTPSSSGASVSSSKMGKNSMTNALGYPDFGRFGTDFGLTSKGSSLTMIDIGDIYLAGVANASGTAGAGARKLKFKDFWEVLVRVAMQAYRKCQVGQSDKIRGLMLYMWRQIQTSVNNSVNGPLDSGRSTHKGGLLRGCQLFNERFISMWQEDGYRDYLYPKEEAPPEGRDVLTKLVNGEELKADALPPSPPRRGGGGGGGGARGLGGGEGGGLEIEEDDVSDLNDMGFNPDKLRELLVKKPELAAMLQEQLEDAGMA</sequence>
<name>A0A9W7GI93_9STRA</name>
<dbReference type="AlphaFoldDB" id="A0A9W7GI93"/>
<feature type="region of interest" description="Disordered" evidence="1">
    <location>
        <begin position="391"/>
        <end position="438"/>
    </location>
</feature>
<comment type="caution">
    <text evidence="2">The sequence shown here is derived from an EMBL/GenBank/DDBJ whole genome shotgun (WGS) entry which is preliminary data.</text>
</comment>
<feature type="compositionally biased region" description="Low complexity" evidence="1">
    <location>
        <begin position="211"/>
        <end position="224"/>
    </location>
</feature>
<evidence type="ECO:0000313" key="3">
    <source>
        <dbReference type="Proteomes" id="UP001165065"/>
    </source>
</evidence>
<keyword evidence="3" id="KW-1185">Reference proteome</keyword>
<dbReference type="Proteomes" id="UP001165065">
    <property type="component" value="Unassembled WGS sequence"/>
</dbReference>
<evidence type="ECO:0000256" key="1">
    <source>
        <dbReference type="SAM" id="MobiDB-lite"/>
    </source>
</evidence>
<dbReference type="OrthoDB" id="188756at2759"/>
<protein>
    <submittedName>
        <fullName evidence="2">Uncharacterized protein</fullName>
    </submittedName>
</protein>
<feature type="region of interest" description="Disordered" evidence="1">
    <location>
        <begin position="200"/>
        <end position="227"/>
    </location>
</feature>